<organism evidence="1">
    <name type="scientific">Timema monikensis</name>
    <dbReference type="NCBI Taxonomy" id="170555"/>
    <lineage>
        <taxon>Eukaryota</taxon>
        <taxon>Metazoa</taxon>
        <taxon>Ecdysozoa</taxon>
        <taxon>Arthropoda</taxon>
        <taxon>Hexapoda</taxon>
        <taxon>Insecta</taxon>
        <taxon>Pterygota</taxon>
        <taxon>Neoptera</taxon>
        <taxon>Polyneoptera</taxon>
        <taxon>Phasmatodea</taxon>
        <taxon>Timematodea</taxon>
        <taxon>Timematoidea</taxon>
        <taxon>Timematidae</taxon>
        <taxon>Timema</taxon>
    </lineage>
</organism>
<dbReference type="AlphaFoldDB" id="A0A7R9HSA9"/>
<protein>
    <submittedName>
        <fullName evidence="1">Uncharacterized protein</fullName>
    </submittedName>
</protein>
<sequence length="306" mass="33982">MCVGSVLEPLLFSSFRRTCDVNRALLCLDLSLSLRSVSLSTARRVWVIRNPFNLRQQSRLTSEEREIGYETMSQLELGCLDPVSLLTGDKLLSIRQIKGCFSVQPRGGVLSLQGGSAPALAWRERVENHLVKIILPGSNPDLPVLGSLVSCKSNALDHTATEAADVWISSGLIIITASYYLFRLYAYYDNYDAVVAEGWRSLQAYSPYQRRLVDTSNLTHRNKQTSPDALLLQPGAKVHSLDNNVGTNKPALMLSFYNLEPRNKQTSPDALLLQPGAKVHSLDNNVGTNKPALMLSFYNLEPRYTP</sequence>
<name>A0A7R9HSA9_9NEOP</name>
<dbReference type="EMBL" id="OB795678">
    <property type="protein sequence ID" value="CAD7432546.1"/>
    <property type="molecule type" value="Genomic_DNA"/>
</dbReference>
<reference evidence="1" key="1">
    <citation type="submission" date="2020-11" db="EMBL/GenBank/DDBJ databases">
        <authorList>
            <person name="Tran Van P."/>
        </authorList>
    </citation>
    <scope>NUCLEOTIDE SEQUENCE</scope>
</reference>
<gene>
    <name evidence="1" type="ORF">TMSB3V08_LOCUS9251</name>
</gene>
<evidence type="ECO:0000313" key="1">
    <source>
        <dbReference type="EMBL" id="CAD7432546.1"/>
    </source>
</evidence>
<accession>A0A7R9HSA9</accession>
<proteinExistence type="predicted"/>